<dbReference type="GO" id="GO:0009279">
    <property type="term" value="C:cell outer membrane"/>
    <property type="evidence" value="ECO:0007669"/>
    <property type="project" value="UniProtKB-SubCell"/>
</dbReference>
<dbReference type="PANTHER" id="PTHR32552:SF81">
    <property type="entry name" value="TONB-DEPENDENT OUTER MEMBRANE RECEPTOR"/>
    <property type="match status" value="1"/>
</dbReference>
<dbReference type="SUPFAM" id="SSF56935">
    <property type="entry name" value="Porins"/>
    <property type="match status" value="1"/>
</dbReference>
<evidence type="ECO:0000256" key="2">
    <source>
        <dbReference type="ARBA" id="ARBA00009810"/>
    </source>
</evidence>
<evidence type="ECO:0000313" key="17">
    <source>
        <dbReference type="EMBL" id="RVT85044.1"/>
    </source>
</evidence>
<dbReference type="PROSITE" id="PS52016">
    <property type="entry name" value="TONB_DEPENDENT_REC_3"/>
    <property type="match status" value="1"/>
</dbReference>
<accession>A0A3S2XR92</accession>
<comment type="subcellular location">
    <subcellularLocation>
        <location evidence="1 13">Cell outer membrane</location>
        <topology evidence="1 13">Multi-pass membrane protein</topology>
    </subcellularLocation>
</comment>
<dbReference type="InterPro" id="IPR037066">
    <property type="entry name" value="Plug_dom_sf"/>
</dbReference>
<dbReference type="InterPro" id="IPR036942">
    <property type="entry name" value="Beta-barrel_TonB_sf"/>
</dbReference>
<dbReference type="Gene3D" id="2.40.170.20">
    <property type="entry name" value="TonB-dependent receptor, beta-barrel domain"/>
    <property type="match status" value="1"/>
</dbReference>
<dbReference type="OrthoDB" id="9760620at2"/>
<dbReference type="Proteomes" id="UP000288587">
    <property type="component" value="Unassembled WGS sequence"/>
</dbReference>
<dbReference type="EMBL" id="SACM01000003">
    <property type="protein sequence ID" value="RVT85044.1"/>
    <property type="molecule type" value="Genomic_DNA"/>
</dbReference>
<keyword evidence="12 13" id="KW-0998">Cell outer membrane</keyword>
<keyword evidence="4 13" id="KW-1134">Transmembrane beta strand</keyword>
<keyword evidence="9 14" id="KW-0798">TonB box</keyword>
<keyword evidence="8" id="KW-0406">Ion transport</keyword>
<organism evidence="17 18">
    <name type="scientific">Inhella crocodyli</name>
    <dbReference type="NCBI Taxonomy" id="2499851"/>
    <lineage>
        <taxon>Bacteria</taxon>
        <taxon>Pseudomonadati</taxon>
        <taxon>Pseudomonadota</taxon>
        <taxon>Betaproteobacteria</taxon>
        <taxon>Burkholderiales</taxon>
        <taxon>Sphaerotilaceae</taxon>
        <taxon>Inhella</taxon>
    </lineage>
</organism>
<evidence type="ECO:0000256" key="7">
    <source>
        <dbReference type="ARBA" id="ARBA00023004"/>
    </source>
</evidence>
<proteinExistence type="inferred from homology"/>
<dbReference type="InterPro" id="IPR012910">
    <property type="entry name" value="Plug_dom"/>
</dbReference>
<evidence type="ECO:0000259" key="15">
    <source>
        <dbReference type="Pfam" id="PF00593"/>
    </source>
</evidence>
<name>A0A3S2XR92_9BURK</name>
<evidence type="ECO:0000256" key="8">
    <source>
        <dbReference type="ARBA" id="ARBA00023065"/>
    </source>
</evidence>
<dbReference type="InterPro" id="IPR039426">
    <property type="entry name" value="TonB-dep_rcpt-like"/>
</dbReference>
<evidence type="ECO:0000256" key="5">
    <source>
        <dbReference type="ARBA" id="ARBA00022496"/>
    </source>
</evidence>
<dbReference type="PANTHER" id="PTHR32552">
    <property type="entry name" value="FERRICHROME IRON RECEPTOR-RELATED"/>
    <property type="match status" value="1"/>
</dbReference>
<evidence type="ECO:0000256" key="6">
    <source>
        <dbReference type="ARBA" id="ARBA00022692"/>
    </source>
</evidence>
<evidence type="ECO:0000256" key="10">
    <source>
        <dbReference type="ARBA" id="ARBA00023136"/>
    </source>
</evidence>
<dbReference type="GO" id="GO:0006826">
    <property type="term" value="P:iron ion transport"/>
    <property type="evidence" value="ECO:0007669"/>
    <property type="project" value="UniProtKB-KW"/>
</dbReference>
<evidence type="ECO:0000256" key="4">
    <source>
        <dbReference type="ARBA" id="ARBA00022452"/>
    </source>
</evidence>
<protein>
    <submittedName>
        <fullName evidence="17">TonB-dependent receptor</fullName>
    </submittedName>
</protein>
<keyword evidence="7" id="KW-0408">Iron</keyword>
<feature type="domain" description="TonB-dependent receptor plug" evidence="16">
    <location>
        <begin position="27"/>
        <end position="135"/>
    </location>
</feature>
<gene>
    <name evidence="17" type="ORF">EOD73_13080</name>
</gene>
<evidence type="ECO:0000256" key="3">
    <source>
        <dbReference type="ARBA" id="ARBA00022448"/>
    </source>
</evidence>
<evidence type="ECO:0000256" key="9">
    <source>
        <dbReference type="ARBA" id="ARBA00023077"/>
    </source>
</evidence>
<evidence type="ECO:0000256" key="13">
    <source>
        <dbReference type="PROSITE-ProRule" id="PRU01360"/>
    </source>
</evidence>
<evidence type="ECO:0000259" key="16">
    <source>
        <dbReference type="Pfam" id="PF07715"/>
    </source>
</evidence>
<comment type="similarity">
    <text evidence="2 13 14">Belongs to the TonB-dependent receptor family.</text>
</comment>
<dbReference type="Pfam" id="PF07715">
    <property type="entry name" value="Plug"/>
    <property type="match status" value="1"/>
</dbReference>
<evidence type="ECO:0000256" key="1">
    <source>
        <dbReference type="ARBA" id="ARBA00004571"/>
    </source>
</evidence>
<evidence type="ECO:0000256" key="11">
    <source>
        <dbReference type="ARBA" id="ARBA00023170"/>
    </source>
</evidence>
<evidence type="ECO:0000256" key="12">
    <source>
        <dbReference type="ARBA" id="ARBA00023237"/>
    </source>
</evidence>
<reference evidence="17 18" key="1">
    <citation type="submission" date="2019-01" db="EMBL/GenBank/DDBJ databases">
        <authorList>
            <person name="Chen W.-M."/>
        </authorList>
    </citation>
    <scope>NUCLEOTIDE SEQUENCE [LARGE SCALE GENOMIC DNA]</scope>
    <source>
        <strain evidence="17 18">CCP-18</strain>
    </source>
</reference>
<keyword evidence="11 17" id="KW-0675">Receptor</keyword>
<feature type="domain" description="TonB-dependent receptor-like beta-barrel" evidence="15">
    <location>
        <begin position="226"/>
        <end position="630"/>
    </location>
</feature>
<dbReference type="Gene3D" id="2.170.130.10">
    <property type="entry name" value="TonB-dependent receptor, plug domain"/>
    <property type="match status" value="1"/>
</dbReference>
<evidence type="ECO:0000313" key="18">
    <source>
        <dbReference type="Proteomes" id="UP000288587"/>
    </source>
</evidence>
<keyword evidence="3 13" id="KW-0813">Transport</keyword>
<evidence type="ECO:0000256" key="14">
    <source>
        <dbReference type="RuleBase" id="RU003357"/>
    </source>
</evidence>
<dbReference type="InterPro" id="IPR000531">
    <property type="entry name" value="Beta-barrel_TonB"/>
</dbReference>
<sequence length="667" mass="70873">MIEVLLLTTAGALPPVVVTGGLRNAPLLDVPSAVGVLDAEALARSGPGAQLSEALLRLPGVWAADRGNAAQDLQLSVRGFGARASFGVRGLRLFVDGLPATAPDGSGAVGHFPLDAAAQLELLRGPFSALHGVHSGGVLSLRTRAPQPGPTRWQAEAWAQSDDQQQLRLQAEGGADASPWRLGLAHWRSAGQRPQAKAERSLLDARWDWTPGWSARLNLHSQPAQDPLGLTRAQWQADPESTAAAALAFHSRKTLQQQQLGVAGGWNDWQLRAWASARQVRQWQAIPVATQAPAAHPGGVIDLDRRQVGADLRHEGPGWTVGVQLDAQDEQRRGFENFVGPALGVTGALRRDERNTAFNGEVYAQSEHRLTDGLALHAGLRLGQLRVASRDRFLANGDDGGRQRTPTALPALGLVGQLGAGTRGFASLGQARETPTLAELAYRPDGSAGLNTGLKAQRSRQGEAGLKHRDGVWAWEAVAFAADTADEIVSARNSGGRAAFANAGRTRRQGLELQAQGPLVQGWRFALAATALSARVRQPYAVCGAPPCASAALTVAAGARLPGVPARALRLDLESPAAAPWQAGLTLSGRSRLWVDERNSDAAPGTTLLAAWARWRVDPDTTLTLRADNLADRRHVASVIVNEANGRFFEPGPGRRLSLQLQHRSPR</sequence>
<comment type="caution">
    <text evidence="17">The sequence shown here is derived from an EMBL/GenBank/DDBJ whole genome shotgun (WGS) entry which is preliminary data.</text>
</comment>
<keyword evidence="6 13" id="KW-0812">Transmembrane</keyword>
<keyword evidence="18" id="KW-1185">Reference proteome</keyword>
<keyword evidence="10 13" id="KW-0472">Membrane</keyword>
<dbReference type="AlphaFoldDB" id="A0A3S2XR92"/>
<dbReference type="RefSeq" id="WP_127683446.1">
    <property type="nucleotide sequence ID" value="NZ_SACM01000003.1"/>
</dbReference>
<keyword evidence="5" id="KW-0410">Iron transport</keyword>
<dbReference type="Pfam" id="PF00593">
    <property type="entry name" value="TonB_dep_Rec_b-barrel"/>
    <property type="match status" value="1"/>
</dbReference>